<dbReference type="SMART" id="SM00255">
    <property type="entry name" value="TIR"/>
    <property type="match status" value="1"/>
</dbReference>
<evidence type="ECO:0000313" key="7">
    <source>
        <dbReference type="Proteomes" id="UP001324115"/>
    </source>
</evidence>
<keyword evidence="4" id="KW-0520">NAD</keyword>
<dbReference type="Gene3D" id="3.40.50.300">
    <property type="entry name" value="P-loop containing nucleotide triphosphate hydrolases"/>
    <property type="match status" value="1"/>
</dbReference>
<dbReference type="Pfam" id="PF00931">
    <property type="entry name" value="NB-ARC"/>
    <property type="match status" value="1"/>
</dbReference>
<evidence type="ECO:0000313" key="6">
    <source>
        <dbReference type="EMBL" id="KAK4580870.1"/>
    </source>
</evidence>
<proteinExistence type="predicted"/>
<evidence type="ECO:0000256" key="4">
    <source>
        <dbReference type="ARBA" id="ARBA00023027"/>
    </source>
</evidence>
<dbReference type="Gene3D" id="3.80.10.10">
    <property type="entry name" value="Ribonuclease Inhibitor"/>
    <property type="match status" value="3"/>
</dbReference>
<dbReference type="InterPro" id="IPR035897">
    <property type="entry name" value="Toll_tir_struct_dom_sf"/>
</dbReference>
<dbReference type="InterPro" id="IPR058192">
    <property type="entry name" value="WHD_ROQ1-like"/>
</dbReference>
<evidence type="ECO:0000256" key="3">
    <source>
        <dbReference type="ARBA" id="ARBA00022821"/>
    </source>
</evidence>
<dbReference type="InterPro" id="IPR027417">
    <property type="entry name" value="P-loop_NTPase"/>
</dbReference>
<dbReference type="Gene3D" id="3.40.50.10140">
    <property type="entry name" value="Toll/interleukin-1 receptor homology (TIR) domain"/>
    <property type="match status" value="1"/>
</dbReference>
<dbReference type="GO" id="GO:0006952">
    <property type="term" value="P:defense response"/>
    <property type="evidence" value="ECO:0007669"/>
    <property type="project" value="UniProtKB-KW"/>
</dbReference>
<dbReference type="SUPFAM" id="SSF52200">
    <property type="entry name" value="Toll/Interleukin receptor TIR domain"/>
    <property type="match status" value="1"/>
</dbReference>
<dbReference type="SUPFAM" id="SSF46785">
    <property type="entry name" value="Winged helix' DNA-binding domain"/>
    <property type="match status" value="1"/>
</dbReference>
<keyword evidence="2" id="KW-0677">Repeat</keyword>
<dbReference type="AlphaFoldDB" id="A0AAN7INU0"/>
<name>A0AAN7INU0_QUERU</name>
<dbReference type="PANTHER" id="PTHR11017:SF573">
    <property type="entry name" value="ADP-RIBOSYL CYCLASE_CYCLIC ADP-RIBOSE HYDROLASE"/>
    <property type="match status" value="1"/>
</dbReference>
<organism evidence="6 7">
    <name type="scientific">Quercus rubra</name>
    <name type="common">Northern red oak</name>
    <name type="synonym">Quercus borealis</name>
    <dbReference type="NCBI Taxonomy" id="3512"/>
    <lineage>
        <taxon>Eukaryota</taxon>
        <taxon>Viridiplantae</taxon>
        <taxon>Streptophyta</taxon>
        <taxon>Embryophyta</taxon>
        <taxon>Tracheophyta</taxon>
        <taxon>Spermatophyta</taxon>
        <taxon>Magnoliopsida</taxon>
        <taxon>eudicotyledons</taxon>
        <taxon>Gunneridae</taxon>
        <taxon>Pentapetalae</taxon>
        <taxon>rosids</taxon>
        <taxon>fabids</taxon>
        <taxon>Fagales</taxon>
        <taxon>Fagaceae</taxon>
        <taxon>Quercus</taxon>
    </lineage>
</organism>
<dbReference type="PROSITE" id="PS50104">
    <property type="entry name" value="TIR"/>
    <property type="match status" value="1"/>
</dbReference>
<accession>A0AAN7INU0</accession>
<evidence type="ECO:0000259" key="5">
    <source>
        <dbReference type="PROSITE" id="PS50104"/>
    </source>
</evidence>
<keyword evidence="1" id="KW-0433">Leucine-rich repeat</keyword>
<dbReference type="EMBL" id="JAXUIC010000007">
    <property type="protein sequence ID" value="KAK4580870.1"/>
    <property type="molecule type" value="Genomic_DNA"/>
</dbReference>
<sequence length="1131" mass="128013">MALMVTETASSSFPSSTSSPAIGWKYDVFLSFRGEDTRNKFMGHLHDALIQKGIIIFTNDENLERRKPISPKLSKAIEESKFAIVILSENYASSTWCLDELAKIIACKKDMGMTVLPPFHYIDPSVRKQMGTFAHAFGKHEEKENKERVEKWRDALTQNIRPESQDIQEIVGWILLNLKYDAFPYITKDLVGIYSQVVELESCLALESNNVRLIGIWAMGGMGKTTLARVVYHMVSKEFEARGFIEDVREKFEIYGCVPLQQKIIEDVLKDNDLKIEEKYDGVLKIKNRLCRKRTLLVLDDVNKLEHLKMLVGEHNWFGSGSRIIITTRDAHLLEEHQLDEISEVKGLNDENALQLFCSKAFKEKHVLEDYRELSFYFLNYAGGLPLSLEVLGSILFGETILHVLEISFNGLQKSQKEIFLHIACFFNHQDKDEVVEMLDILGLYPGIGLKELIDNSLLKIMDNDIVWMHGLLEEMGRKIAFLKMENLKFLRIFGFLHVPSHLPNDLRILDWTLYLSKSLPSSFQLDELVQLWVKNFDKLKFIDLTNSLDLIITPDFIGVPNLEKLVLEYCTNLCELHPSIGILKSLSFFLDSTAITKLPSSVGGLIGLISLTLSDCKNLWRLPNTICNLKSLESLDLSWCSTFEYLPKNLGNVEGLKKLDLSGIAIEELPISIEGLVNLTLLTLADCEKLLYLPSTISSLKSLESLEFSGCLEFEYFPENLGSVVGLKELKLSGTSIKDLASSIEHLTNLTLLTLRDCKNLVFLPNTFWCLKLGNSLDLTGCTKIEKLLENLGNVEGLEKLNLSRTTIKELPSSIEHLTNLTVLTLKDCKNLVRLPNAIWSLKLGHSLDLSRCSKFDNLLENLGNVEGLEKLDLTGTAIKELPSSIGCLTNLTVLTLKDCKNLVRLPDVIWNLKLGNSLDLSGCSKFDNLLENLRNVKGLEKIDLSETTIKELPSSIEHLTYLTVLTLKDCKNLMRLPNNIFCLNGNNFVSLPESISQLSNLRRLHLEGCERLQSLQNVSSATHVVIANNFKLPHLWLLYLSLHFFGSYWKEILSETDASGCWKLEIKAKKVPIKLWHNAATTAYPMRIWPLGAFHHDLDEVVIQNVLIKPQKAVIQKVLIKPQKAVSQP</sequence>
<dbReference type="Pfam" id="PF01582">
    <property type="entry name" value="TIR"/>
    <property type="match status" value="1"/>
</dbReference>
<dbReference type="FunFam" id="3.40.50.10140:FF:000007">
    <property type="entry name" value="Disease resistance protein (TIR-NBS-LRR class)"/>
    <property type="match status" value="1"/>
</dbReference>
<keyword evidence="7" id="KW-1185">Reference proteome</keyword>
<dbReference type="PANTHER" id="PTHR11017">
    <property type="entry name" value="LEUCINE-RICH REPEAT-CONTAINING PROTEIN"/>
    <property type="match status" value="1"/>
</dbReference>
<dbReference type="InterPro" id="IPR044974">
    <property type="entry name" value="Disease_R_plants"/>
</dbReference>
<evidence type="ECO:0000256" key="2">
    <source>
        <dbReference type="ARBA" id="ARBA00022737"/>
    </source>
</evidence>
<dbReference type="PRINTS" id="PR00364">
    <property type="entry name" value="DISEASERSIST"/>
</dbReference>
<dbReference type="SUPFAM" id="SSF52540">
    <property type="entry name" value="P-loop containing nucleoside triphosphate hydrolases"/>
    <property type="match status" value="1"/>
</dbReference>
<dbReference type="InterPro" id="IPR032675">
    <property type="entry name" value="LRR_dom_sf"/>
</dbReference>
<gene>
    <name evidence="6" type="ORF">RGQ29_024498</name>
</gene>
<dbReference type="InterPro" id="IPR000157">
    <property type="entry name" value="TIR_dom"/>
</dbReference>
<dbReference type="SUPFAM" id="SSF52058">
    <property type="entry name" value="L domain-like"/>
    <property type="match status" value="2"/>
</dbReference>
<dbReference type="Gene3D" id="1.10.8.430">
    <property type="entry name" value="Helical domain of apoptotic protease-activating factors"/>
    <property type="match status" value="1"/>
</dbReference>
<dbReference type="InterPro" id="IPR002182">
    <property type="entry name" value="NB-ARC"/>
</dbReference>
<dbReference type="InterPro" id="IPR036390">
    <property type="entry name" value="WH_DNA-bd_sf"/>
</dbReference>
<comment type="caution">
    <text evidence="6">The sequence shown here is derived from an EMBL/GenBank/DDBJ whole genome shotgun (WGS) entry which is preliminary data.</text>
</comment>
<dbReference type="Pfam" id="PF23282">
    <property type="entry name" value="WHD_ROQ1"/>
    <property type="match status" value="1"/>
</dbReference>
<reference evidence="6 7" key="1">
    <citation type="journal article" date="2023" name="G3 (Bethesda)">
        <title>A haplotype-resolved chromosome-scale genome for Quercus rubra L. provides insights into the genetics of adaptive traits for red oak species.</title>
        <authorList>
            <person name="Kapoor B."/>
            <person name="Jenkins J."/>
            <person name="Schmutz J."/>
            <person name="Zhebentyayeva T."/>
            <person name="Kuelheim C."/>
            <person name="Coggeshall M."/>
            <person name="Heim C."/>
            <person name="Lasky J.R."/>
            <person name="Leites L."/>
            <person name="Islam-Faridi N."/>
            <person name="Romero-Severson J."/>
            <person name="DeLeo V.L."/>
            <person name="Lucas S.M."/>
            <person name="Lazic D."/>
            <person name="Gailing O."/>
            <person name="Carlson J."/>
            <person name="Staton M."/>
        </authorList>
    </citation>
    <scope>NUCLEOTIDE SEQUENCE [LARGE SCALE GENOMIC DNA]</scope>
    <source>
        <strain evidence="6">Pseudo-F2</strain>
    </source>
</reference>
<evidence type="ECO:0000256" key="1">
    <source>
        <dbReference type="ARBA" id="ARBA00022614"/>
    </source>
</evidence>
<feature type="domain" description="TIR" evidence="5">
    <location>
        <begin position="24"/>
        <end position="160"/>
    </location>
</feature>
<keyword evidence="3" id="KW-0611">Plant defense</keyword>
<dbReference type="InterPro" id="IPR042197">
    <property type="entry name" value="Apaf_helical"/>
</dbReference>
<dbReference type="Proteomes" id="UP001324115">
    <property type="component" value="Unassembled WGS sequence"/>
</dbReference>
<dbReference type="GO" id="GO:0043531">
    <property type="term" value="F:ADP binding"/>
    <property type="evidence" value="ECO:0007669"/>
    <property type="project" value="InterPro"/>
</dbReference>
<protein>
    <recommendedName>
        <fullName evidence="5">TIR domain-containing protein</fullName>
    </recommendedName>
</protein>
<dbReference type="GO" id="GO:0007165">
    <property type="term" value="P:signal transduction"/>
    <property type="evidence" value="ECO:0007669"/>
    <property type="project" value="InterPro"/>
</dbReference>